<dbReference type="InterPro" id="IPR031304">
    <property type="entry name" value="SLT_2"/>
</dbReference>
<dbReference type="InterPro" id="IPR002477">
    <property type="entry name" value="Peptidoglycan-bd-like"/>
</dbReference>
<dbReference type="PANTHER" id="PTHR30163:SF8">
    <property type="entry name" value="LYTIC MUREIN TRANSGLYCOSYLASE"/>
    <property type="match status" value="1"/>
</dbReference>
<dbReference type="Gene3D" id="1.10.101.10">
    <property type="entry name" value="PGBD-like superfamily/PGBD"/>
    <property type="match status" value="1"/>
</dbReference>
<dbReference type="InterPro" id="IPR011970">
    <property type="entry name" value="MltB_2"/>
</dbReference>
<dbReference type="RefSeq" id="WP_162218907.1">
    <property type="nucleotide sequence ID" value="NZ_JAAEHK010000013.1"/>
</dbReference>
<dbReference type="Proteomes" id="UP000480312">
    <property type="component" value="Unassembled WGS sequence"/>
</dbReference>
<dbReference type="GO" id="GO:0008933">
    <property type="term" value="F:peptidoglycan lytic transglycosylase activity"/>
    <property type="evidence" value="ECO:0007669"/>
    <property type="project" value="TreeGrafter"/>
</dbReference>
<dbReference type="GO" id="GO:0009253">
    <property type="term" value="P:peptidoglycan catabolic process"/>
    <property type="evidence" value="ECO:0007669"/>
    <property type="project" value="TreeGrafter"/>
</dbReference>
<dbReference type="InterPro" id="IPR036366">
    <property type="entry name" value="PGBDSf"/>
</dbReference>
<dbReference type="FunFam" id="1.10.8.350:FF:000001">
    <property type="entry name" value="Lytic murein transglycosylase B"/>
    <property type="match status" value="1"/>
</dbReference>
<comment type="caution">
    <text evidence="3">The sequence shown here is derived from an EMBL/GenBank/DDBJ whole genome shotgun (WGS) entry which is preliminary data.</text>
</comment>
<protein>
    <submittedName>
        <fullName evidence="3">Lytic murein transglycosylase</fullName>
    </submittedName>
</protein>
<evidence type="ECO:0000259" key="1">
    <source>
        <dbReference type="Pfam" id="PF01471"/>
    </source>
</evidence>
<dbReference type="Pfam" id="PF13406">
    <property type="entry name" value="SLT_2"/>
    <property type="match status" value="1"/>
</dbReference>
<dbReference type="PANTHER" id="PTHR30163">
    <property type="entry name" value="MEMBRANE-BOUND LYTIC MUREIN TRANSGLYCOSYLASE B"/>
    <property type="match status" value="1"/>
</dbReference>
<feature type="domain" description="Transglycosylase SLT" evidence="2">
    <location>
        <begin position="57"/>
        <end position="344"/>
    </location>
</feature>
<proteinExistence type="predicted"/>
<evidence type="ECO:0000313" key="3">
    <source>
        <dbReference type="EMBL" id="NDL71035.1"/>
    </source>
</evidence>
<organism evidence="3 4">
    <name type="scientific">Vreelandella alkaliphila</name>
    <dbReference type="NCBI Taxonomy" id="272774"/>
    <lineage>
        <taxon>Bacteria</taxon>
        <taxon>Pseudomonadati</taxon>
        <taxon>Pseudomonadota</taxon>
        <taxon>Gammaproteobacteria</taxon>
        <taxon>Oceanospirillales</taxon>
        <taxon>Halomonadaceae</taxon>
        <taxon>Vreelandella</taxon>
    </lineage>
</organism>
<dbReference type="InterPro" id="IPR036365">
    <property type="entry name" value="PGBD-like_sf"/>
</dbReference>
<sequence>MLLKNKDSASARSPLYLSLLLATGTTVAVLGSNGVYASQQLLSEVDTHTAEALSYASFNQWLADFRRYAANQGISEATLNSALGGLRYRERVIELDRHQPEFVRPIWQYLDTAVSSTRINNGREKLAAHRDTARQMQQRYGVPAEIIVSIWGIESNYGSNFGDFSTLEALATLAYDGRRRDFARGELLAALRIIDQGDIAAEQMKGSWAGAMGHTQFIPSSFEAYAVDGDNDGRRDIWGSIPDVMASTANYLAKAGWQAGQPWGVEVELPASFDYSQTQRRSSNEWAAQGVRAVNGELPAFDSAAVIVPAGANGPAFLVGPNFRAILRYNNATSYALAVATLADAIAGREGIVHSWPRDEAPLTRADVRTLQQRLNSAGYSVGTADGIMGPNTRQGLRAFQRDQGLTPDGFATQSLLERLR</sequence>
<gene>
    <name evidence="3" type="ORF">GPL32_11050</name>
</gene>
<accession>A0A7C9P832</accession>
<name>A0A7C9P832_9GAMM</name>
<dbReference type="NCBIfam" id="TIGR02283">
    <property type="entry name" value="MltB_2"/>
    <property type="match status" value="1"/>
</dbReference>
<dbReference type="Gene3D" id="1.10.530.10">
    <property type="match status" value="1"/>
</dbReference>
<dbReference type="InterPro" id="IPR043426">
    <property type="entry name" value="MltB-like"/>
</dbReference>
<evidence type="ECO:0000313" key="4">
    <source>
        <dbReference type="Proteomes" id="UP000480312"/>
    </source>
</evidence>
<dbReference type="Gene3D" id="1.10.8.350">
    <property type="entry name" value="Bacterial muramidase"/>
    <property type="match status" value="1"/>
</dbReference>
<dbReference type="OrthoDB" id="9772911at2"/>
<dbReference type="SUPFAM" id="SSF53955">
    <property type="entry name" value="Lysozyme-like"/>
    <property type="match status" value="1"/>
</dbReference>
<reference evidence="3 4" key="1">
    <citation type="submission" date="2020-01" db="EMBL/GenBank/DDBJ databases">
        <title>Whole genome sequencing of Halomonas alkaliphila strain LS44.</title>
        <authorList>
            <person name="Kumar S."/>
            <person name="Paul D."/>
            <person name="Shouche Y."/>
            <person name="Suryavanshi M.V."/>
        </authorList>
    </citation>
    <scope>NUCLEOTIDE SEQUENCE [LARGE SCALE GENOMIC DNA]</scope>
    <source>
        <strain evidence="3 4">LS44</strain>
    </source>
</reference>
<dbReference type="AlphaFoldDB" id="A0A7C9P832"/>
<evidence type="ECO:0000259" key="2">
    <source>
        <dbReference type="Pfam" id="PF13406"/>
    </source>
</evidence>
<dbReference type="EMBL" id="JAAEHK010000013">
    <property type="protein sequence ID" value="NDL71035.1"/>
    <property type="molecule type" value="Genomic_DNA"/>
</dbReference>
<dbReference type="CDD" id="cd13399">
    <property type="entry name" value="Slt35-like"/>
    <property type="match status" value="1"/>
</dbReference>
<feature type="domain" description="Peptidoglycan binding-like" evidence="1">
    <location>
        <begin position="365"/>
        <end position="420"/>
    </location>
</feature>
<dbReference type="Pfam" id="PF01471">
    <property type="entry name" value="PG_binding_1"/>
    <property type="match status" value="1"/>
</dbReference>
<dbReference type="SUPFAM" id="SSF47090">
    <property type="entry name" value="PGBD-like"/>
    <property type="match status" value="1"/>
</dbReference>
<dbReference type="InterPro" id="IPR023346">
    <property type="entry name" value="Lysozyme-like_dom_sf"/>
</dbReference>